<protein>
    <submittedName>
        <fullName evidence="2">P-loop containing nucleoside triphosphate hydrolase protein</fullName>
    </submittedName>
</protein>
<dbReference type="SUPFAM" id="SSF52540">
    <property type="entry name" value="P-loop containing nucleoside triphosphate hydrolases"/>
    <property type="match status" value="1"/>
</dbReference>
<evidence type="ECO:0000259" key="1">
    <source>
        <dbReference type="Pfam" id="PF01926"/>
    </source>
</evidence>
<dbReference type="Gene3D" id="3.40.50.300">
    <property type="entry name" value="P-loop containing nucleotide triphosphate hydrolases"/>
    <property type="match status" value="1"/>
</dbReference>
<dbReference type="GO" id="GO:0016787">
    <property type="term" value="F:hydrolase activity"/>
    <property type="evidence" value="ECO:0007669"/>
    <property type="project" value="UniProtKB-KW"/>
</dbReference>
<reference evidence="2" key="1">
    <citation type="submission" date="2020-11" db="EMBL/GenBank/DDBJ databases">
        <authorList>
            <consortium name="DOE Joint Genome Institute"/>
            <person name="Ahrendt S."/>
            <person name="Riley R."/>
            <person name="Andreopoulos W."/>
            <person name="Labutti K."/>
            <person name="Pangilinan J."/>
            <person name="Ruiz-Duenas F.J."/>
            <person name="Barrasa J.M."/>
            <person name="Sanchez-Garcia M."/>
            <person name="Camarero S."/>
            <person name="Miyauchi S."/>
            <person name="Serrano A."/>
            <person name="Linde D."/>
            <person name="Babiker R."/>
            <person name="Drula E."/>
            <person name="Ayuso-Fernandez I."/>
            <person name="Pacheco R."/>
            <person name="Padilla G."/>
            <person name="Ferreira P."/>
            <person name="Barriuso J."/>
            <person name="Kellner H."/>
            <person name="Castanera R."/>
            <person name="Alfaro M."/>
            <person name="Ramirez L."/>
            <person name="Pisabarro A.G."/>
            <person name="Kuo A."/>
            <person name="Tritt A."/>
            <person name="Lipzen A."/>
            <person name="He G."/>
            <person name="Yan M."/>
            <person name="Ng V."/>
            <person name="Cullen D."/>
            <person name="Martin F."/>
            <person name="Rosso M.-N."/>
            <person name="Henrissat B."/>
            <person name="Hibbett D."/>
            <person name="Martinez A.T."/>
            <person name="Grigoriev I.V."/>
        </authorList>
    </citation>
    <scope>NUCLEOTIDE SEQUENCE</scope>
    <source>
        <strain evidence="2">MF-IS2</strain>
    </source>
</reference>
<evidence type="ECO:0000313" key="3">
    <source>
        <dbReference type="Proteomes" id="UP000807342"/>
    </source>
</evidence>
<sequence>MTMLSDIPNIIIFGESGSGKSSVVNMLAGMPVADTSNSVSGCTFDSCAYDINVRGKIMRLWDTAGLDEGESGRVPHSESVVKLYKLIQGLSSNGVNLLMFVMRPRLRESTLNNWKLFHKIICQEKVPIVTVVTNLEQEDDMDQWWWRNKDELDRRYGIVPDDYACITAVRGKRMPTGAHTLDKEFETSTKMVQRAMRSSCLENAWQVSAPEWFKTIVTTAYETRMCRSRRPIERRERVIGGEAFERLVVIMGERQARILVEEFLEE</sequence>
<dbReference type="OrthoDB" id="8954335at2759"/>
<proteinExistence type="predicted"/>
<organism evidence="2 3">
    <name type="scientific">Macrolepiota fuliginosa MF-IS2</name>
    <dbReference type="NCBI Taxonomy" id="1400762"/>
    <lineage>
        <taxon>Eukaryota</taxon>
        <taxon>Fungi</taxon>
        <taxon>Dikarya</taxon>
        <taxon>Basidiomycota</taxon>
        <taxon>Agaricomycotina</taxon>
        <taxon>Agaricomycetes</taxon>
        <taxon>Agaricomycetidae</taxon>
        <taxon>Agaricales</taxon>
        <taxon>Agaricineae</taxon>
        <taxon>Agaricaceae</taxon>
        <taxon>Macrolepiota</taxon>
    </lineage>
</organism>
<dbReference type="AlphaFoldDB" id="A0A9P6BV75"/>
<keyword evidence="2" id="KW-0378">Hydrolase</keyword>
<feature type="domain" description="G" evidence="1">
    <location>
        <begin position="10"/>
        <end position="132"/>
    </location>
</feature>
<dbReference type="InterPro" id="IPR025662">
    <property type="entry name" value="Sigma_54_int_dom_ATP-bd_1"/>
</dbReference>
<evidence type="ECO:0000313" key="2">
    <source>
        <dbReference type="EMBL" id="KAF9441411.1"/>
    </source>
</evidence>
<dbReference type="Pfam" id="PF01926">
    <property type="entry name" value="MMR_HSR1"/>
    <property type="match status" value="1"/>
</dbReference>
<comment type="caution">
    <text evidence="2">The sequence shown here is derived from an EMBL/GenBank/DDBJ whole genome shotgun (WGS) entry which is preliminary data.</text>
</comment>
<dbReference type="EMBL" id="MU151918">
    <property type="protein sequence ID" value="KAF9441411.1"/>
    <property type="molecule type" value="Genomic_DNA"/>
</dbReference>
<gene>
    <name evidence="2" type="ORF">P691DRAFT_812802</name>
</gene>
<name>A0A9P6BV75_9AGAR</name>
<dbReference type="PROSITE" id="PS00675">
    <property type="entry name" value="SIGMA54_INTERACT_1"/>
    <property type="match status" value="1"/>
</dbReference>
<dbReference type="GO" id="GO:0005525">
    <property type="term" value="F:GTP binding"/>
    <property type="evidence" value="ECO:0007669"/>
    <property type="project" value="InterPro"/>
</dbReference>
<dbReference type="CDD" id="cd00882">
    <property type="entry name" value="Ras_like_GTPase"/>
    <property type="match status" value="1"/>
</dbReference>
<dbReference type="Proteomes" id="UP000807342">
    <property type="component" value="Unassembled WGS sequence"/>
</dbReference>
<accession>A0A9P6BV75</accession>
<keyword evidence="3" id="KW-1185">Reference proteome</keyword>
<dbReference type="InterPro" id="IPR027417">
    <property type="entry name" value="P-loop_NTPase"/>
</dbReference>
<dbReference type="InterPro" id="IPR006073">
    <property type="entry name" value="GTP-bd"/>
</dbReference>